<dbReference type="Proteomes" id="UP000196778">
    <property type="component" value="Unassembled WGS sequence"/>
</dbReference>
<reference evidence="3" key="1">
    <citation type="submission" date="2017-02" db="EMBL/GenBank/DDBJ databases">
        <authorList>
            <person name="Dridi B."/>
        </authorList>
    </citation>
    <scope>NUCLEOTIDE SEQUENCE [LARGE SCALE GENOMIC DNA]</scope>
    <source>
        <strain evidence="3">EB411</strain>
    </source>
</reference>
<feature type="region of interest" description="Disordered" evidence="1">
    <location>
        <begin position="1"/>
        <end position="44"/>
    </location>
</feature>
<gene>
    <name evidence="2" type="ORF">FM119_03855</name>
</gene>
<sequence>MPPRGGVCDEATTPSVRAYSARPRSTTGRGARVSLPPRRKETER</sequence>
<organism evidence="2 3">
    <name type="scientific">Mycetocola reblochoni REB411</name>
    <dbReference type="NCBI Taxonomy" id="1255698"/>
    <lineage>
        <taxon>Bacteria</taxon>
        <taxon>Bacillati</taxon>
        <taxon>Actinomycetota</taxon>
        <taxon>Actinomycetes</taxon>
        <taxon>Micrococcales</taxon>
        <taxon>Microbacteriaceae</taxon>
        <taxon>Mycetocola</taxon>
    </lineage>
</organism>
<dbReference type="AlphaFoldDB" id="A0A1R4IWZ5"/>
<evidence type="ECO:0000256" key="1">
    <source>
        <dbReference type="SAM" id="MobiDB-lite"/>
    </source>
</evidence>
<name>A0A1R4IWZ5_9MICO</name>
<dbReference type="EMBL" id="FUKR01000022">
    <property type="protein sequence ID" value="SJN23853.1"/>
    <property type="molecule type" value="Genomic_DNA"/>
</dbReference>
<protein>
    <submittedName>
        <fullName evidence="2">Uncharacterized protein</fullName>
    </submittedName>
</protein>
<proteinExistence type="predicted"/>
<keyword evidence="3" id="KW-1185">Reference proteome</keyword>
<accession>A0A1R4IWZ5</accession>
<evidence type="ECO:0000313" key="2">
    <source>
        <dbReference type="EMBL" id="SJN23853.1"/>
    </source>
</evidence>
<evidence type="ECO:0000313" key="3">
    <source>
        <dbReference type="Proteomes" id="UP000196778"/>
    </source>
</evidence>